<evidence type="ECO:0000313" key="28">
    <source>
        <dbReference type="Proteomes" id="UP000034667"/>
    </source>
</evidence>
<dbReference type="Proteomes" id="UP000034047">
    <property type="component" value="Unassembled WGS sequence"/>
</dbReference>
<dbReference type="EMBL" id="JJPH01000083">
    <property type="protein sequence ID" value="KKG51684.1"/>
    <property type="molecule type" value="Genomic_DNA"/>
</dbReference>
<evidence type="ECO:0000313" key="29">
    <source>
        <dbReference type="Proteomes" id="UP000034733"/>
    </source>
</evidence>
<dbReference type="EMBL" id="JJPQ01000092">
    <property type="protein sequence ID" value="KKG81349.1"/>
    <property type="molecule type" value="Genomic_DNA"/>
</dbReference>
<evidence type="ECO:0000313" key="8">
    <source>
        <dbReference type="EMBL" id="KKG75283.1"/>
    </source>
</evidence>
<dbReference type="EMBL" id="JJQQ01000022">
    <property type="protein sequence ID" value="KKH69674.1"/>
    <property type="molecule type" value="Genomic_DNA"/>
</dbReference>
<evidence type="ECO:0000313" key="20">
    <source>
        <dbReference type="Proteomes" id="UP000033987"/>
    </source>
</evidence>
<evidence type="ECO:0000313" key="6">
    <source>
        <dbReference type="EMBL" id="KKG49798.1"/>
    </source>
</evidence>
<dbReference type="Proteomes" id="UP000033889">
    <property type="component" value="Unassembled WGS sequence"/>
</dbReference>
<proteinExistence type="predicted"/>
<evidence type="ECO:0000313" key="27">
    <source>
        <dbReference type="Proteomes" id="UP000034577"/>
    </source>
</evidence>
<dbReference type="PATRIC" id="fig|2209.39.peg.1799"/>
<evidence type="ECO:0000313" key="21">
    <source>
        <dbReference type="Proteomes" id="UP000034047"/>
    </source>
</evidence>
<sequence length="75" mass="9017">MKLSYKIWLVVGPLLPFNKEGKLIFEPYKGFMTDLHELKYLENEMKNGRQLKSVVDNLELKIMNNSMKWKQGQRW</sequence>
<evidence type="ECO:0000313" key="12">
    <source>
        <dbReference type="EMBL" id="KKH15185.1"/>
    </source>
</evidence>
<evidence type="ECO:0000313" key="16">
    <source>
        <dbReference type="EMBL" id="KKH69674.1"/>
    </source>
</evidence>
<dbReference type="Proteomes" id="UP000034667">
    <property type="component" value="Unassembled WGS sequence"/>
</dbReference>
<dbReference type="Proteomes" id="UP000034577">
    <property type="component" value="Unassembled WGS sequence"/>
</dbReference>
<dbReference type="AlphaFoldDB" id="A0A0F8D8I8"/>
<evidence type="ECO:0000313" key="24">
    <source>
        <dbReference type="Proteomes" id="UP000034151"/>
    </source>
</evidence>
<dbReference type="EMBL" id="JJQB01000023">
    <property type="protein sequence ID" value="KKH22853.1"/>
    <property type="molecule type" value="Genomic_DNA"/>
</dbReference>
<dbReference type="EMBL" id="JJQC01000096">
    <property type="protein sequence ID" value="KKH20520.1"/>
    <property type="molecule type" value="Genomic_DNA"/>
</dbReference>
<reference evidence="17 18" key="1">
    <citation type="journal article" date="2015" name="ISME J.">
        <title>Genomic and phenotypic differentiation among Methanosarcina mazei populations from Columbia River sediment.</title>
        <authorList>
            <person name="Youngblut N.D."/>
            <person name="Wirth J.S."/>
            <person name="Henriksen J.R."/>
            <person name="Smith M."/>
            <person name="Simon H."/>
            <person name="Metcalf W.W."/>
            <person name="Whitaker R.J."/>
        </authorList>
    </citation>
    <scope>NUCLEOTIDE SEQUENCE [LARGE SCALE GENOMIC DNA]</scope>
    <source>
        <strain evidence="12 22">1.F.A.1A.3</strain>
        <strain evidence="14 29">1.F.A.1B.3</strain>
        <strain evidence="13 20">1.F.A.1B.4</strain>
        <strain evidence="15 31">1.F.M.0.5</strain>
        <strain evidence="16 19">1.H.M.0.1</strain>
        <strain evidence="1 21">2.F.T.2.6</strain>
        <strain evidence="2 17">3.F.A.1A.3</strain>
        <strain evidence="3 27">3.F.A.2.12</strain>
        <strain evidence="5 28">3.F.A.2.3</strain>
        <strain evidence="4 24">3.F.A.2.5</strain>
        <strain evidence="6 25">3.F.A.2.6</strain>
        <strain evidence="7 26">3.F.A.2.7</strain>
        <strain evidence="8 23">3.H.A.1A.2</strain>
        <strain evidence="9 18">3.H.A.2.5</strain>
        <strain evidence="10 30">3.H.T.1A.1</strain>
        <strain evidence="11 32">3.H.T.1A.2</strain>
    </source>
</reference>
<dbReference type="EMBL" id="JJPB01000130">
    <property type="protein sequence ID" value="KKG28549.1"/>
    <property type="molecule type" value="Genomic_DNA"/>
</dbReference>
<accession>A0A0F8D8I8</accession>
<evidence type="ECO:0000313" key="31">
    <source>
        <dbReference type="Proteomes" id="UP000034921"/>
    </source>
</evidence>
<dbReference type="EMBL" id="JJPN01000011">
    <property type="protein sequence ID" value="KKG75283.1"/>
    <property type="molecule type" value="Genomic_DNA"/>
</dbReference>
<dbReference type="Proteomes" id="UP000033987">
    <property type="component" value="Unassembled WGS sequence"/>
</dbReference>
<dbReference type="EMBL" id="JJQE01000069">
    <property type="protein sequence ID" value="KKH29522.1"/>
    <property type="molecule type" value="Genomic_DNA"/>
</dbReference>
<dbReference type="EMBL" id="JJPE01000034">
    <property type="protein sequence ID" value="KKG46832.1"/>
    <property type="molecule type" value="Genomic_DNA"/>
</dbReference>
<dbReference type="Proteomes" id="UP000034733">
    <property type="component" value="Unassembled WGS sequence"/>
</dbReference>
<dbReference type="Proteomes" id="UP000033878">
    <property type="component" value="Unassembled WGS sequence"/>
</dbReference>
<evidence type="ECO:0000313" key="15">
    <source>
        <dbReference type="EMBL" id="KKH29522.1"/>
    </source>
</evidence>
<dbReference type="EMBL" id="JJPF01000024">
    <property type="protein sequence ID" value="KKG45627.1"/>
    <property type="molecule type" value="Genomic_DNA"/>
</dbReference>
<evidence type="ECO:0000313" key="18">
    <source>
        <dbReference type="Proteomes" id="UP000033889"/>
    </source>
</evidence>
<dbReference type="Proteomes" id="UP000034151">
    <property type="component" value="Unassembled WGS sequence"/>
</dbReference>
<evidence type="ECO:0000313" key="25">
    <source>
        <dbReference type="Proteomes" id="UP000034195"/>
    </source>
</evidence>
<evidence type="ECO:0000313" key="5">
    <source>
        <dbReference type="EMBL" id="KKG46832.1"/>
    </source>
</evidence>
<evidence type="ECO:0000313" key="4">
    <source>
        <dbReference type="EMBL" id="KKG45627.1"/>
    </source>
</evidence>
<dbReference type="RefSeq" id="WP_048038060.1">
    <property type="nucleotide sequence ID" value="NZ_JJQB01000023.1"/>
</dbReference>
<comment type="caution">
    <text evidence="1">The sequence shown here is derived from an EMBL/GenBank/DDBJ whole genome shotgun (WGS) entry which is preliminary data.</text>
</comment>
<dbReference type="Proteomes" id="UP000034074">
    <property type="component" value="Unassembled WGS sequence"/>
</dbReference>
<evidence type="ECO:0000313" key="14">
    <source>
        <dbReference type="EMBL" id="KKH22853.1"/>
    </source>
</evidence>
<evidence type="ECO:0000313" key="7">
    <source>
        <dbReference type="EMBL" id="KKG51684.1"/>
    </source>
</evidence>
<dbReference type="EMBL" id="JJQA01000089">
    <property type="protein sequence ID" value="KKH15185.1"/>
    <property type="molecule type" value="Genomic_DNA"/>
</dbReference>
<evidence type="ECO:0000313" key="26">
    <source>
        <dbReference type="Proteomes" id="UP000034243"/>
    </source>
</evidence>
<evidence type="ECO:0000313" key="19">
    <source>
        <dbReference type="Proteomes" id="UP000033933"/>
    </source>
</evidence>
<evidence type="ECO:0000313" key="13">
    <source>
        <dbReference type="EMBL" id="KKH20520.1"/>
    </source>
</evidence>
<dbReference type="EMBL" id="JJPD01000109">
    <property type="protein sequence ID" value="KKG40877.1"/>
    <property type="molecule type" value="Genomic_DNA"/>
</dbReference>
<evidence type="ECO:0000313" key="10">
    <source>
        <dbReference type="EMBL" id="KKH06085.1"/>
    </source>
</evidence>
<evidence type="ECO:0000313" key="3">
    <source>
        <dbReference type="EMBL" id="KKG40877.1"/>
    </source>
</evidence>
<dbReference type="Proteomes" id="UP000034195">
    <property type="component" value="Unassembled WGS sequence"/>
</dbReference>
<evidence type="ECO:0000313" key="32">
    <source>
        <dbReference type="Proteomes" id="UP000034944"/>
    </source>
</evidence>
<name>A0A0F8D8I8_METMZ</name>
<organism evidence="1 21">
    <name type="scientific">Methanosarcina mazei</name>
    <name type="common">Methanosarcina frisia</name>
    <dbReference type="NCBI Taxonomy" id="2209"/>
    <lineage>
        <taxon>Archaea</taxon>
        <taxon>Methanobacteriati</taxon>
        <taxon>Methanobacteriota</taxon>
        <taxon>Stenosarchaea group</taxon>
        <taxon>Methanomicrobia</taxon>
        <taxon>Methanosarcinales</taxon>
        <taxon>Methanosarcinaceae</taxon>
        <taxon>Methanosarcina</taxon>
    </lineage>
</organism>
<dbReference type="EMBL" id="JJPG01000113">
    <property type="protein sequence ID" value="KKG49798.1"/>
    <property type="molecule type" value="Genomic_DNA"/>
</dbReference>
<evidence type="ECO:0000313" key="1">
    <source>
        <dbReference type="EMBL" id="KKG13714.1"/>
    </source>
</evidence>
<dbReference type="Proteomes" id="UP000034921">
    <property type="component" value="Unassembled WGS sequence"/>
</dbReference>
<dbReference type="Proteomes" id="UP000034944">
    <property type="component" value="Unassembled WGS sequence"/>
</dbReference>
<dbReference type="Proteomes" id="UP000034243">
    <property type="component" value="Unassembled WGS sequence"/>
</dbReference>
<dbReference type="Proteomes" id="UP000034064">
    <property type="component" value="Unassembled WGS sequence"/>
</dbReference>
<evidence type="ECO:0000313" key="11">
    <source>
        <dbReference type="EMBL" id="KKH12961.1"/>
    </source>
</evidence>
<protein>
    <submittedName>
        <fullName evidence="1">Uncharacterized protein</fullName>
    </submittedName>
</protein>
<dbReference type="Proteomes" id="UP000033933">
    <property type="component" value="Unassembled WGS sequence"/>
</dbReference>
<evidence type="ECO:0000313" key="9">
    <source>
        <dbReference type="EMBL" id="KKG81349.1"/>
    </source>
</evidence>
<evidence type="ECO:0000313" key="22">
    <source>
        <dbReference type="Proteomes" id="UP000034064"/>
    </source>
</evidence>
<evidence type="ECO:0000313" key="23">
    <source>
        <dbReference type="Proteomes" id="UP000034074"/>
    </source>
</evidence>
<dbReference type="GeneID" id="24882328"/>
<dbReference type="EMBL" id="JJOU01000116">
    <property type="protein sequence ID" value="KKG13714.1"/>
    <property type="molecule type" value="Genomic_DNA"/>
</dbReference>
<dbReference type="EMBL" id="JJPZ01000037">
    <property type="protein sequence ID" value="KKH12961.1"/>
    <property type="molecule type" value="Genomic_DNA"/>
</dbReference>
<evidence type="ECO:0000313" key="30">
    <source>
        <dbReference type="Proteomes" id="UP000034820"/>
    </source>
</evidence>
<gene>
    <name evidence="1" type="ORF">DU34_11330</name>
    <name evidence="3" type="ORF">DU35_06690</name>
    <name evidence="7" type="ORF">DU36_07335</name>
    <name evidence="6" type="ORF">DU38_08160</name>
    <name evidence="4" type="ORF">DU39_08065</name>
    <name evidence="5" type="ORF">DU41_05655</name>
    <name evidence="12" type="ORF">DU44_13125</name>
    <name evidence="8" type="ORF">DU46_05225</name>
    <name evidence="14" type="ORF">DU48_01560</name>
    <name evidence="2" type="ORF">DU49_07320</name>
    <name evidence="10" type="ORF">DU51_07760</name>
    <name evidence="15" type="ORF">DU60_10495</name>
    <name evidence="9" type="ORF">DU61_12920</name>
    <name evidence="11" type="ORF">DU62_05510</name>
    <name evidence="13" type="ORF">DU65_04080</name>
    <name evidence="16" type="ORF">DU87_11060</name>
</gene>
<evidence type="ECO:0000313" key="17">
    <source>
        <dbReference type="Proteomes" id="UP000033878"/>
    </source>
</evidence>
<dbReference type="Proteomes" id="UP000034820">
    <property type="component" value="Unassembled WGS sequence"/>
</dbReference>
<dbReference type="EMBL" id="JJPY01000106">
    <property type="protein sequence ID" value="KKH06085.1"/>
    <property type="molecule type" value="Genomic_DNA"/>
</dbReference>
<evidence type="ECO:0000313" key="2">
    <source>
        <dbReference type="EMBL" id="KKG28549.1"/>
    </source>
</evidence>